<feature type="transmembrane region" description="Helical" evidence="9">
    <location>
        <begin position="163"/>
        <end position="183"/>
    </location>
</feature>
<gene>
    <name evidence="11" type="ORF">SAMN05216236_11082</name>
</gene>
<comment type="subcellular location">
    <subcellularLocation>
        <location evidence="1 9">Cell inner membrane</location>
        <topology evidence="1 9">Multi-pass membrane protein</topology>
    </subcellularLocation>
</comment>
<keyword evidence="7 9" id="KW-0472">Membrane</keyword>
<dbReference type="GO" id="GO:0005886">
    <property type="term" value="C:plasma membrane"/>
    <property type="evidence" value="ECO:0007669"/>
    <property type="project" value="UniProtKB-SubCell"/>
</dbReference>
<keyword evidence="4 9" id="KW-0997">Cell inner membrane</keyword>
<comment type="similarity">
    <text evidence="8 9">Belongs to the TRAP transporter small permease family.</text>
</comment>
<dbReference type="GO" id="GO:0022857">
    <property type="term" value="F:transmembrane transporter activity"/>
    <property type="evidence" value="ECO:0007669"/>
    <property type="project" value="UniProtKB-UniRule"/>
</dbReference>
<evidence type="ECO:0000256" key="4">
    <source>
        <dbReference type="ARBA" id="ARBA00022519"/>
    </source>
</evidence>
<dbReference type="Pfam" id="PF04290">
    <property type="entry name" value="DctQ"/>
    <property type="match status" value="1"/>
</dbReference>
<evidence type="ECO:0000256" key="7">
    <source>
        <dbReference type="ARBA" id="ARBA00023136"/>
    </source>
</evidence>
<dbReference type="InterPro" id="IPR007387">
    <property type="entry name" value="TRAP_DctQ"/>
</dbReference>
<evidence type="ECO:0000256" key="8">
    <source>
        <dbReference type="ARBA" id="ARBA00038436"/>
    </source>
</evidence>
<sequence length="188" mass="20856">MADDLDTKIEQAMGHHDDPGAIPEAGLLGKAIDKLGLIFALSLIVSMLILINEVVLRYVFNSPTIWAHETTIFICGMVFIYGGLYCVARDQHIRVVLIYDAVSDKWRRIMNIVISVVSALASLIFAWAAWLMVQRAAFSPDGAVRLERSGSAWDPVYPGLTKIGLFLILAVISLQFLVLAYNYTKGRK</sequence>
<dbReference type="PANTHER" id="PTHR35011">
    <property type="entry name" value="2,3-DIKETO-L-GULONATE TRAP TRANSPORTER SMALL PERMEASE PROTEIN YIAM"/>
    <property type="match status" value="1"/>
</dbReference>
<evidence type="ECO:0000313" key="12">
    <source>
        <dbReference type="Proteomes" id="UP000182466"/>
    </source>
</evidence>
<evidence type="ECO:0000256" key="3">
    <source>
        <dbReference type="ARBA" id="ARBA00022475"/>
    </source>
</evidence>
<organism evidence="11 12">
    <name type="scientific">Sedimentitalea nanhaiensis</name>
    <dbReference type="NCBI Taxonomy" id="999627"/>
    <lineage>
        <taxon>Bacteria</taxon>
        <taxon>Pseudomonadati</taxon>
        <taxon>Pseudomonadota</taxon>
        <taxon>Alphaproteobacteria</taxon>
        <taxon>Rhodobacterales</taxon>
        <taxon>Paracoccaceae</taxon>
        <taxon>Sedimentitalea</taxon>
    </lineage>
</organism>
<dbReference type="AlphaFoldDB" id="A0A1I7BIG6"/>
<feature type="domain" description="Tripartite ATP-independent periplasmic transporters DctQ component" evidence="10">
    <location>
        <begin position="47"/>
        <end position="137"/>
    </location>
</feature>
<feature type="transmembrane region" description="Helical" evidence="9">
    <location>
        <begin position="37"/>
        <end position="60"/>
    </location>
</feature>
<feature type="transmembrane region" description="Helical" evidence="9">
    <location>
        <begin position="66"/>
        <end position="88"/>
    </location>
</feature>
<evidence type="ECO:0000259" key="10">
    <source>
        <dbReference type="Pfam" id="PF04290"/>
    </source>
</evidence>
<dbReference type="InterPro" id="IPR055348">
    <property type="entry name" value="DctQ"/>
</dbReference>
<comment type="subunit">
    <text evidence="9">The complex comprises the extracytoplasmic solute receptor protein and the two transmembrane proteins.</text>
</comment>
<proteinExistence type="inferred from homology"/>
<evidence type="ECO:0000256" key="9">
    <source>
        <dbReference type="RuleBase" id="RU369079"/>
    </source>
</evidence>
<accession>A0A1I7BIG6</accession>
<feature type="transmembrane region" description="Helical" evidence="9">
    <location>
        <begin position="109"/>
        <end position="130"/>
    </location>
</feature>
<reference evidence="11 12" key="1">
    <citation type="submission" date="2016-10" db="EMBL/GenBank/DDBJ databases">
        <authorList>
            <person name="de Groot N.N."/>
        </authorList>
    </citation>
    <scope>NUCLEOTIDE SEQUENCE [LARGE SCALE GENOMIC DNA]</scope>
    <source>
        <strain evidence="11 12">CGMCC 1.10959</strain>
    </source>
</reference>
<dbReference type="eggNOG" id="COG3090">
    <property type="taxonomic scope" value="Bacteria"/>
</dbReference>
<dbReference type="EMBL" id="FPAW01000010">
    <property type="protein sequence ID" value="SFT86965.1"/>
    <property type="molecule type" value="Genomic_DNA"/>
</dbReference>
<evidence type="ECO:0000256" key="5">
    <source>
        <dbReference type="ARBA" id="ARBA00022692"/>
    </source>
</evidence>
<dbReference type="Proteomes" id="UP000182466">
    <property type="component" value="Unassembled WGS sequence"/>
</dbReference>
<evidence type="ECO:0000256" key="2">
    <source>
        <dbReference type="ARBA" id="ARBA00022448"/>
    </source>
</evidence>
<comment type="function">
    <text evidence="9">Part of the tripartite ATP-independent periplasmic (TRAP) transport system.</text>
</comment>
<dbReference type="STRING" id="999627.SAMN05216236_11082"/>
<protein>
    <recommendedName>
        <fullName evidence="9">TRAP transporter small permease protein</fullName>
    </recommendedName>
</protein>
<keyword evidence="6 9" id="KW-1133">Transmembrane helix</keyword>
<keyword evidence="2 9" id="KW-0813">Transport</keyword>
<name>A0A1I7BIG6_9RHOB</name>
<keyword evidence="12" id="KW-1185">Reference proteome</keyword>
<dbReference type="RefSeq" id="WP_322786816.1">
    <property type="nucleotide sequence ID" value="NZ_FPAW01000010.1"/>
</dbReference>
<evidence type="ECO:0000256" key="6">
    <source>
        <dbReference type="ARBA" id="ARBA00022989"/>
    </source>
</evidence>
<keyword evidence="3" id="KW-1003">Cell membrane</keyword>
<evidence type="ECO:0000256" key="1">
    <source>
        <dbReference type="ARBA" id="ARBA00004429"/>
    </source>
</evidence>
<keyword evidence="5 9" id="KW-0812">Transmembrane</keyword>
<evidence type="ECO:0000313" key="11">
    <source>
        <dbReference type="EMBL" id="SFT86965.1"/>
    </source>
</evidence>